<comment type="caution">
    <text evidence="4">Lacks conserved residue(s) required for the propagation of feature annotation.</text>
</comment>
<dbReference type="Ensembl" id="ENSPNYT00000013666.1">
    <property type="protein sequence ID" value="ENSPNYP00000013338.1"/>
    <property type="gene ID" value="ENSPNYG00000010102.1"/>
</dbReference>
<feature type="region of interest" description="Disordered" evidence="5">
    <location>
        <begin position="513"/>
        <end position="534"/>
    </location>
</feature>
<reference evidence="9" key="1">
    <citation type="submission" date="2023-09" db="UniProtKB">
        <authorList>
            <consortium name="Ensembl"/>
        </authorList>
    </citation>
    <scope>IDENTIFICATION</scope>
</reference>
<keyword evidence="1 4" id="KW-0768">Sushi</keyword>
<feature type="transmembrane region" description="Helical" evidence="6">
    <location>
        <begin position="481"/>
        <end position="502"/>
    </location>
</feature>
<dbReference type="GeneTree" id="ENSGT00390000009163"/>
<proteinExistence type="predicted"/>
<dbReference type="GO" id="GO:0007219">
    <property type="term" value="P:Notch signaling pathway"/>
    <property type="evidence" value="ECO:0007669"/>
    <property type="project" value="TreeGrafter"/>
</dbReference>
<dbReference type="PROSITE" id="PS50963">
    <property type="entry name" value="LINK_2"/>
    <property type="match status" value="1"/>
</dbReference>
<keyword evidence="3" id="KW-1015">Disulfide bond</keyword>
<keyword evidence="6" id="KW-0472">Membrane</keyword>
<dbReference type="FunFam" id="2.10.70.10:FF:000050">
    <property type="entry name" value="sushi domain-containing protein 5"/>
    <property type="match status" value="1"/>
</dbReference>
<evidence type="ECO:0000256" key="5">
    <source>
        <dbReference type="SAM" id="MobiDB-lite"/>
    </source>
</evidence>
<feature type="compositionally biased region" description="Polar residues" evidence="5">
    <location>
        <begin position="354"/>
        <end position="363"/>
    </location>
</feature>
<dbReference type="PANTHER" id="PTHR32493:SF0">
    <property type="entry name" value="SUSHI DOMAIN-CONTAINING PROTEIN 5"/>
    <property type="match status" value="1"/>
</dbReference>
<dbReference type="Pfam" id="PF00084">
    <property type="entry name" value="Sushi"/>
    <property type="match status" value="1"/>
</dbReference>
<dbReference type="InterPro" id="IPR000436">
    <property type="entry name" value="Sushi_SCR_CCP_dom"/>
</dbReference>
<evidence type="ECO:0000256" key="4">
    <source>
        <dbReference type="PROSITE-ProRule" id="PRU00302"/>
    </source>
</evidence>
<dbReference type="InterPro" id="IPR035976">
    <property type="entry name" value="Sushi/SCR/CCP_sf"/>
</dbReference>
<feature type="region of interest" description="Disordered" evidence="5">
    <location>
        <begin position="326"/>
        <end position="363"/>
    </location>
</feature>
<feature type="compositionally biased region" description="Basic and acidic residues" evidence="5">
    <location>
        <begin position="326"/>
        <end position="335"/>
    </location>
</feature>
<dbReference type="SMART" id="SM00032">
    <property type="entry name" value="CCP"/>
    <property type="match status" value="1"/>
</dbReference>
<dbReference type="SMART" id="SM00445">
    <property type="entry name" value="LINK"/>
    <property type="match status" value="1"/>
</dbReference>
<evidence type="ECO:0000313" key="9">
    <source>
        <dbReference type="Ensembl" id="ENSPNYP00000013338.1"/>
    </source>
</evidence>
<dbReference type="SUPFAM" id="SSF56436">
    <property type="entry name" value="C-type lectin-like"/>
    <property type="match status" value="1"/>
</dbReference>
<evidence type="ECO:0000256" key="1">
    <source>
        <dbReference type="ARBA" id="ARBA00022659"/>
    </source>
</evidence>
<dbReference type="AlphaFoldDB" id="A0A3B4FUN6"/>
<dbReference type="InterPro" id="IPR016187">
    <property type="entry name" value="CTDL_fold"/>
</dbReference>
<keyword evidence="6" id="KW-1133">Transmembrane helix</keyword>
<protein>
    <submittedName>
        <fullName evidence="9">Sushi domain containing 5</fullName>
    </submittedName>
</protein>
<accession>A0A3B4FUN6</accession>
<feature type="domain" description="Sushi" evidence="7">
    <location>
        <begin position="110"/>
        <end position="171"/>
    </location>
</feature>
<dbReference type="SUPFAM" id="SSF57535">
    <property type="entry name" value="Complement control module/SCR domain"/>
    <property type="match status" value="1"/>
</dbReference>
<evidence type="ECO:0000259" key="8">
    <source>
        <dbReference type="PROSITE" id="PS50963"/>
    </source>
</evidence>
<dbReference type="GO" id="GO:0007155">
    <property type="term" value="P:cell adhesion"/>
    <property type="evidence" value="ECO:0007669"/>
    <property type="project" value="InterPro"/>
</dbReference>
<dbReference type="Gene3D" id="2.10.70.10">
    <property type="entry name" value="Complement Module, domain 1"/>
    <property type="match status" value="1"/>
</dbReference>
<dbReference type="GO" id="GO:0005540">
    <property type="term" value="F:hyaluronic acid binding"/>
    <property type="evidence" value="ECO:0007669"/>
    <property type="project" value="InterPro"/>
</dbReference>
<evidence type="ECO:0000256" key="3">
    <source>
        <dbReference type="ARBA" id="ARBA00023157"/>
    </source>
</evidence>
<dbReference type="PROSITE" id="PS50923">
    <property type="entry name" value="SUSHI"/>
    <property type="match status" value="1"/>
</dbReference>
<feature type="region of interest" description="Disordered" evidence="5">
    <location>
        <begin position="381"/>
        <end position="409"/>
    </location>
</feature>
<evidence type="ECO:0000256" key="2">
    <source>
        <dbReference type="ARBA" id="ARBA00022729"/>
    </source>
</evidence>
<sequence length="534" mass="59033">HPHLLTSPLPSQSRVFVLDLRNSSDLQGFRDAEQACASHRGRLASVEELRHAVVECYFSPCTRGWLYGGSVGTTVCNVVGGVLKAVEVRTENGTEDATHLDAFCIKDKDEPCGDPPSFPNARLQSHSGSEMGDELLYTCVPGYVMPGGHTAFSLLCDSCGEWYGLVQICVKGKRLLWSEFDSLCLNRLSVVREVAEDSEIFEGALVKREKNEERAGEDLVGPRTRQQERTEVAKIDTVEATEAPVSLLSQKHMFWFPSETFQEEEPQSYDDHDSHEDDSRRHVVFSVVADKHQNVTQRGADGKSATDDTWLDGYPVVFENGDSVTERVKPEDKDRRRFVKTTPRPTEVEIPRPYTSSPKEQESLTTVREFKLGVLEEVWPDSIGTPAPDLLEPSDSPSYSETGDYSTQQAVPTDSWMADITDHPFLDHGPSPPVHKDGFVLSLPGETGERGEQEGEMGETICVDDACPPLPPSSSGRGPTVAAIVVAICVIATAVIVAVWCYRRQQQKSSAYEMNGKGQSQARQGQQIEMQQKV</sequence>
<dbReference type="InterPro" id="IPR000538">
    <property type="entry name" value="Link_dom"/>
</dbReference>
<keyword evidence="2" id="KW-0732">Signal</keyword>
<feature type="domain" description="Link" evidence="8">
    <location>
        <begin position="14"/>
        <end position="106"/>
    </location>
</feature>
<dbReference type="Pfam" id="PF00193">
    <property type="entry name" value="Xlink"/>
    <property type="match status" value="1"/>
</dbReference>
<dbReference type="InterPro" id="IPR016186">
    <property type="entry name" value="C-type_lectin-like/link_sf"/>
</dbReference>
<dbReference type="Gene3D" id="3.10.100.10">
    <property type="entry name" value="Mannose-Binding Protein A, subunit A"/>
    <property type="match status" value="1"/>
</dbReference>
<feature type="compositionally biased region" description="Polar residues" evidence="5">
    <location>
        <begin position="395"/>
        <end position="409"/>
    </location>
</feature>
<evidence type="ECO:0000259" key="7">
    <source>
        <dbReference type="PROSITE" id="PS50923"/>
    </source>
</evidence>
<name>A0A3B4FUN6_9CICH</name>
<organism evidence="9">
    <name type="scientific">Pundamilia nyererei</name>
    <dbReference type="NCBI Taxonomy" id="303518"/>
    <lineage>
        <taxon>Eukaryota</taxon>
        <taxon>Metazoa</taxon>
        <taxon>Chordata</taxon>
        <taxon>Craniata</taxon>
        <taxon>Vertebrata</taxon>
        <taxon>Euteleostomi</taxon>
        <taxon>Actinopterygii</taxon>
        <taxon>Neopterygii</taxon>
        <taxon>Teleostei</taxon>
        <taxon>Neoteleostei</taxon>
        <taxon>Acanthomorphata</taxon>
        <taxon>Ovalentaria</taxon>
        <taxon>Cichlomorphae</taxon>
        <taxon>Cichliformes</taxon>
        <taxon>Cichlidae</taxon>
        <taxon>African cichlids</taxon>
        <taxon>Pseudocrenilabrinae</taxon>
        <taxon>Haplochromini</taxon>
        <taxon>Pundamilia</taxon>
    </lineage>
</organism>
<dbReference type="STRING" id="303518.ENSPNYP00000013338"/>
<keyword evidence="6" id="KW-0812">Transmembrane</keyword>
<dbReference type="PANTHER" id="PTHR32493">
    <property type="entry name" value="SUSHI DOMAIN-CONTAINING PROTEIN 5"/>
    <property type="match status" value="1"/>
</dbReference>
<dbReference type="InterPro" id="IPR053298">
    <property type="entry name" value="Sushi_domain_protein"/>
</dbReference>
<evidence type="ECO:0000256" key="6">
    <source>
        <dbReference type="SAM" id="Phobius"/>
    </source>
</evidence>
<dbReference type="CDD" id="cd00033">
    <property type="entry name" value="CCP"/>
    <property type="match status" value="1"/>
</dbReference>